<dbReference type="Gene3D" id="3.30.559.10">
    <property type="entry name" value="Chloramphenicol acetyltransferase-like domain"/>
    <property type="match status" value="1"/>
</dbReference>
<dbReference type="EMBL" id="CM000137">
    <property type="protein sequence ID" value="EAY83021.1"/>
    <property type="molecule type" value="Genomic_DNA"/>
</dbReference>
<dbReference type="Pfam" id="PF02458">
    <property type="entry name" value="Transferase"/>
    <property type="match status" value="1"/>
</dbReference>
<evidence type="ECO:0000313" key="2">
    <source>
        <dbReference type="Proteomes" id="UP000007015"/>
    </source>
</evidence>
<protein>
    <submittedName>
        <fullName evidence="1">Uncharacterized protein</fullName>
    </submittedName>
</protein>
<gene>
    <name evidence="1" type="ORF">OsI_38241</name>
</gene>
<organism evidence="1 2">
    <name type="scientific">Oryza sativa subsp. indica</name>
    <name type="common">Rice</name>
    <dbReference type="NCBI Taxonomy" id="39946"/>
    <lineage>
        <taxon>Eukaryota</taxon>
        <taxon>Viridiplantae</taxon>
        <taxon>Streptophyta</taxon>
        <taxon>Embryophyta</taxon>
        <taxon>Tracheophyta</taxon>
        <taxon>Spermatophyta</taxon>
        <taxon>Magnoliopsida</taxon>
        <taxon>Liliopsida</taxon>
        <taxon>Poales</taxon>
        <taxon>Poaceae</taxon>
        <taxon>BOP clade</taxon>
        <taxon>Oryzoideae</taxon>
        <taxon>Oryzeae</taxon>
        <taxon>Oryzinae</taxon>
        <taxon>Oryza</taxon>
        <taxon>Oryza sativa</taxon>
    </lineage>
</organism>
<sequence>MLAVECTGEGVVFVEAEADVPLEDFGEPLMPTFHGAEGFLCDVGDTRVIVGRPLFYMQRKLWITVTVTHDSLAAVIWDASIVSMGMADMSVYHGSSFISIHIAHVWFMAMKMAE</sequence>
<evidence type="ECO:0000313" key="1">
    <source>
        <dbReference type="EMBL" id="EAY83021.1"/>
    </source>
</evidence>
<reference evidence="1 2" key="1">
    <citation type="journal article" date="2005" name="PLoS Biol.">
        <title>The genomes of Oryza sativa: a history of duplications.</title>
        <authorList>
            <person name="Yu J."/>
            <person name="Wang J."/>
            <person name="Lin W."/>
            <person name="Li S."/>
            <person name="Li H."/>
            <person name="Zhou J."/>
            <person name="Ni P."/>
            <person name="Dong W."/>
            <person name="Hu S."/>
            <person name="Zeng C."/>
            <person name="Zhang J."/>
            <person name="Zhang Y."/>
            <person name="Li R."/>
            <person name="Xu Z."/>
            <person name="Li S."/>
            <person name="Li X."/>
            <person name="Zheng H."/>
            <person name="Cong L."/>
            <person name="Lin L."/>
            <person name="Yin J."/>
            <person name="Geng J."/>
            <person name="Li G."/>
            <person name="Shi J."/>
            <person name="Liu J."/>
            <person name="Lv H."/>
            <person name="Li J."/>
            <person name="Wang J."/>
            <person name="Deng Y."/>
            <person name="Ran L."/>
            <person name="Shi X."/>
            <person name="Wang X."/>
            <person name="Wu Q."/>
            <person name="Li C."/>
            <person name="Ren X."/>
            <person name="Wang J."/>
            <person name="Wang X."/>
            <person name="Li D."/>
            <person name="Liu D."/>
            <person name="Zhang X."/>
            <person name="Ji Z."/>
            <person name="Zhao W."/>
            <person name="Sun Y."/>
            <person name="Zhang Z."/>
            <person name="Bao J."/>
            <person name="Han Y."/>
            <person name="Dong L."/>
            <person name="Ji J."/>
            <person name="Chen P."/>
            <person name="Wu S."/>
            <person name="Liu J."/>
            <person name="Xiao Y."/>
            <person name="Bu D."/>
            <person name="Tan J."/>
            <person name="Yang L."/>
            <person name="Ye C."/>
            <person name="Zhang J."/>
            <person name="Xu J."/>
            <person name="Zhou Y."/>
            <person name="Yu Y."/>
            <person name="Zhang B."/>
            <person name="Zhuang S."/>
            <person name="Wei H."/>
            <person name="Liu B."/>
            <person name="Lei M."/>
            <person name="Yu H."/>
            <person name="Li Y."/>
            <person name="Xu H."/>
            <person name="Wei S."/>
            <person name="He X."/>
            <person name="Fang L."/>
            <person name="Zhang Z."/>
            <person name="Zhang Y."/>
            <person name="Huang X."/>
            <person name="Su Z."/>
            <person name="Tong W."/>
            <person name="Li J."/>
            <person name="Tong Z."/>
            <person name="Li S."/>
            <person name="Ye J."/>
            <person name="Wang L."/>
            <person name="Fang L."/>
            <person name="Lei T."/>
            <person name="Chen C."/>
            <person name="Chen H."/>
            <person name="Xu Z."/>
            <person name="Li H."/>
            <person name="Huang H."/>
            <person name="Zhang F."/>
            <person name="Xu H."/>
            <person name="Li N."/>
            <person name="Zhao C."/>
            <person name="Li S."/>
            <person name="Dong L."/>
            <person name="Huang Y."/>
            <person name="Li L."/>
            <person name="Xi Y."/>
            <person name="Qi Q."/>
            <person name="Li W."/>
            <person name="Zhang B."/>
            <person name="Hu W."/>
            <person name="Zhang Y."/>
            <person name="Tian X."/>
            <person name="Jiao Y."/>
            <person name="Liang X."/>
            <person name="Jin J."/>
            <person name="Gao L."/>
            <person name="Zheng W."/>
            <person name="Hao B."/>
            <person name="Liu S."/>
            <person name="Wang W."/>
            <person name="Yuan L."/>
            <person name="Cao M."/>
            <person name="McDermott J."/>
            <person name="Samudrala R."/>
            <person name="Wang J."/>
            <person name="Wong G.K."/>
            <person name="Yang H."/>
        </authorList>
    </citation>
    <scope>NUCLEOTIDE SEQUENCE [LARGE SCALE GENOMIC DNA]</scope>
    <source>
        <strain evidence="2">cv. 93-11</strain>
    </source>
</reference>
<dbReference type="AlphaFoldDB" id="A2ZK87"/>
<dbReference type="GO" id="GO:0050734">
    <property type="term" value="F:hydroxycinnamoyltransferase activity"/>
    <property type="evidence" value="ECO:0007669"/>
    <property type="project" value="UniProtKB-ARBA"/>
</dbReference>
<dbReference type="Gramene" id="BGIOSGA036236-TA">
    <property type="protein sequence ID" value="BGIOSGA036236-PA"/>
    <property type="gene ID" value="BGIOSGA036236"/>
</dbReference>
<dbReference type="HOGENOM" id="CLU_2125006_0_0_1"/>
<dbReference type="STRING" id="39946.A2ZK87"/>
<dbReference type="InterPro" id="IPR023213">
    <property type="entry name" value="CAT-like_dom_sf"/>
</dbReference>
<proteinExistence type="predicted"/>
<dbReference type="Proteomes" id="UP000007015">
    <property type="component" value="Chromosome 12"/>
</dbReference>
<keyword evidence="2" id="KW-1185">Reference proteome</keyword>
<accession>A2ZK87</accession>
<name>A2ZK87_ORYSI</name>